<evidence type="ECO:0000313" key="1">
    <source>
        <dbReference type="EMBL" id="AFF20857.1"/>
    </source>
</evidence>
<accession>A0ABC7ZH72</accession>
<evidence type="ECO:0000313" key="2">
    <source>
        <dbReference type="Proteomes" id="UP000007885"/>
    </source>
</evidence>
<reference evidence="1 2" key="1">
    <citation type="submission" date="2011-07" db="EMBL/GenBank/DDBJ databases">
        <authorList>
            <person name="Bertoli M.T."/>
            <person name="Kersulyte D."/>
            <person name="Pascasio M.A."/>
            <person name="Berg D.E."/>
        </authorList>
    </citation>
    <scope>NUCLEOTIDE SEQUENCE [LARGE SCALE GENOMIC DNA]</scope>
    <source>
        <strain evidence="1 2">ELS37</strain>
    </source>
</reference>
<gene>
    <name evidence="1" type="ORF">HPELS_06685</name>
</gene>
<proteinExistence type="predicted"/>
<sequence length="41" mass="4728">MFCLYTNYRIKVNNWFLAFLSALECQVSSTKAFDSVFTPTA</sequence>
<dbReference type="Proteomes" id="UP000007885">
    <property type="component" value="Chromosome"/>
</dbReference>
<dbReference type="EMBL" id="CP002953">
    <property type="protein sequence ID" value="AFF20857.1"/>
    <property type="molecule type" value="Genomic_DNA"/>
</dbReference>
<protein>
    <submittedName>
        <fullName evidence="1">Uncharacterized protein</fullName>
    </submittedName>
</protein>
<dbReference type="KEGG" id="hpe:HPELS_06685"/>
<organism evidence="1 2">
    <name type="scientific">Helicobacter pylori ELS37</name>
    <dbReference type="NCBI Taxonomy" id="1055527"/>
    <lineage>
        <taxon>Bacteria</taxon>
        <taxon>Pseudomonadati</taxon>
        <taxon>Campylobacterota</taxon>
        <taxon>Epsilonproteobacteria</taxon>
        <taxon>Campylobacterales</taxon>
        <taxon>Helicobacteraceae</taxon>
        <taxon>Helicobacter</taxon>
    </lineage>
</organism>
<name>A0ABC7ZH72_HELPX</name>
<dbReference type="AlphaFoldDB" id="A0ABC7ZH72"/>